<protein>
    <submittedName>
        <fullName evidence="1">Uncharacterized protein</fullName>
    </submittedName>
</protein>
<comment type="caution">
    <text evidence="1">The sequence shown here is derived from an EMBL/GenBank/DDBJ whole genome shotgun (WGS) entry which is preliminary data.</text>
</comment>
<dbReference type="EMBL" id="LDTE01000137">
    <property type="protein sequence ID" value="KTT95266.1"/>
    <property type="molecule type" value="Genomic_DNA"/>
</dbReference>
<name>A0A147IKE1_9SPHN</name>
<reference evidence="1 2" key="1">
    <citation type="journal article" date="2016" name="Front. Microbiol.">
        <title>Genomic Resource of Rice Seed Associated Bacteria.</title>
        <authorList>
            <person name="Midha S."/>
            <person name="Bansal K."/>
            <person name="Sharma S."/>
            <person name="Kumar N."/>
            <person name="Patil P.P."/>
            <person name="Chaudhry V."/>
            <person name="Patil P.B."/>
        </authorList>
    </citation>
    <scope>NUCLEOTIDE SEQUENCE [LARGE SCALE GENOMIC DNA]</scope>
    <source>
        <strain evidence="1 2">SB4</strain>
    </source>
</reference>
<dbReference type="PATRIC" id="fig|33051.4.peg.955"/>
<organism evidence="1 2">
    <name type="scientific">Sphingomonas sanguinis</name>
    <dbReference type="NCBI Taxonomy" id="33051"/>
    <lineage>
        <taxon>Bacteria</taxon>
        <taxon>Pseudomonadati</taxon>
        <taxon>Pseudomonadota</taxon>
        <taxon>Alphaproteobacteria</taxon>
        <taxon>Sphingomonadales</taxon>
        <taxon>Sphingomonadaceae</taxon>
        <taxon>Sphingomonas</taxon>
    </lineage>
</organism>
<accession>A0A147IKE1</accession>
<sequence length="64" mass="6882">MSSGIAMKRIGGQRCHLAHLATASDVSLTRYLGLRGVSTAHFEHWRILSRAAATHRAGARAGKI</sequence>
<dbReference type="Proteomes" id="UP000074072">
    <property type="component" value="Unassembled WGS sequence"/>
</dbReference>
<evidence type="ECO:0000313" key="2">
    <source>
        <dbReference type="Proteomes" id="UP000074072"/>
    </source>
</evidence>
<dbReference type="AlphaFoldDB" id="A0A147IKE1"/>
<proteinExistence type="predicted"/>
<gene>
    <name evidence="1" type="ORF">SB4_17380</name>
</gene>
<evidence type="ECO:0000313" key="1">
    <source>
        <dbReference type="EMBL" id="KTT95266.1"/>
    </source>
</evidence>